<sequence length="170" mass="19018">MVANQIAQNDERRSKYLFPENGYIFAKTQLVVNTSDNRTDLSQFEGATLGGVANDYFTDLLEEYNEANGNPFTIRSYEDYTGLFMDISNGRVEGTCNDDIVIGYQSSHLGLKLKCVGEVLDYAYSFFLLPQTDAGRDLKAKVDKALQEVIADGSLRALCIEWFGADYTTE</sequence>
<dbReference type="Gene3D" id="3.40.190.10">
    <property type="entry name" value="Periplasmic binding protein-like II"/>
    <property type="match status" value="2"/>
</dbReference>
<evidence type="ECO:0000256" key="1">
    <source>
        <dbReference type="ARBA" id="ARBA00022729"/>
    </source>
</evidence>
<dbReference type="Pfam" id="PF00497">
    <property type="entry name" value="SBP_bac_3"/>
    <property type="match status" value="1"/>
</dbReference>
<reference evidence="3" key="1">
    <citation type="submission" date="2012-03" db="EMBL/GenBank/DDBJ databases">
        <title>Functional metagenomics reveals considerable lignocellulase gene clusters in the gut microbiome of a wood-feeding higher termite.</title>
        <authorList>
            <person name="Liu N."/>
        </authorList>
    </citation>
    <scope>NUCLEOTIDE SEQUENCE</scope>
</reference>
<keyword evidence="1" id="KW-0732">Signal</keyword>
<accession>A0A806KK28</accession>
<organism evidence="3">
    <name type="scientific">uncultured bacterium contig00025</name>
    <dbReference type="NCBI Taxonomy" id="1181514"/>
    <lineage>
        <taxon>Bacteria</taxon>
        <taxon>environmental samples</taxon>
    </lineage>
</organism>
<evidence type="ECO:0000259" key="2">
    <source>
        <dbReference type="Pfam" id="PF00497"/>
    </source>
</evidence>
<evidence type="ECO:0000313" key="3">
    <source>
        <dbReference type="EMBL" id="AGS53400.1"/>
    </source>
</evidence>
<dbReference type="AlphaFoldDB" id="A0A806KK28"/>
<proteinExistence type="predicted"/>
<dbReference type="SUPFAM" id="SSF53850">
    <property type="entry name" value="Periplasmic binding protein-like II"/>
    <property type="match status" value="1"/>
</dbReference>
<dbReference type="EMBL" id="JQ844232">
    <property type="protein sequence ID" value="AGS53400.1"/>
    <property type="molecule type" value="Genomic_DNA"/>
</dbReference>
<protein>
    <submittedName>
        <fullName evidence="3">L-Cystine ABC transporter, periplasmic cystine-binding protein TcyK</fullName>
    </submittedName>
</protein>
<dbReference type="PANTHER" id="PTHR35936:SF19">
    <property type="entry name" value="AMINO-ACID-BINDING PROTEIN YXEM-RELATED"/>
    <property type="match status" value="1"/>
</dbReference>
<dbReference type="PANTHER" id="PTHR35936">
    <property type="entry name" value="MEMBRANE-BOUND LYTIC MUREIN TRANSGLYCOSYLASE F"/>
    <property type="match status" value="1"/>
</dbReference>
<name>A0A806KK28_9BACT</name>
<feature type="domain" description="Solute-binding protein family 3/N-terminal" evidence="2">
    <location>
        <begin position="1"/>
        <end position="164"/>
    </location>
</feature>
<dbReference type="InterPro" id="IPR001638">
    <property type="entry name" value="Solute-binding_3/MltF_N"/>
</dbReference>